<dbReference type="GO" id="GO:0005524">
    <property type="term" value="F:ATP binding"/>
    <property type="evidence" value="ECO:0007669"/>
    <property type="project" value="UniProtKB-KW"/>
</dbReference>
<evidence type="ECO:0000256" key="1">
    <source>
        <dbReference type="ARBA" id="ARBA00022490"/>
    </source>
</evidence>
<keyword evidence="1 8" id="KW-0963">Cytoplasm</keyword>
<dbReference type="InterPro" id="IPR041739">
    <property type="entry name" value="G5K_ProB"/>
</dbReference>
<dbReference type="EC" id="2.7.2.11" evidence="8"/>
<dbReference type="AlphaFoldDB" id="A0A9D1TPX8"/>
<dbReference type="GO" id="GO:0003723">
    <property type="term" value="F:RNA binding"/>
    <property type="evidence" value="ECO:0007669"/>
    <property type="project" value="InterPro"/>
</dbReference>
<dbReference type="InterPro" id="IPR019797">
    <property type="entry name" value="Glutamate_5-kinase_CS"/>
</dbReference>
<feature type="binding site" evidence="8">
    <location>
        <position position="63"/>
    </location>
    <ligand>
        <name>substrate</name>
    </ligand>
</feature>
<reference evidence="10" key="2">
    <citation type="submission" date="2021-04" db="EMBL/GenBank/DDBJ databases">
        <authorList>
            <person name="Gilroy R."/>
        </authorList>
    </citation>
    <scope>NUCLEOTIDE SEQUENCE</scope>
    <source>
        <strain evidence="10">ChiHecec2B26-446</strain>
    </source>
</reference>
<keyword evidence="4 8" id="KW-0808">Transferase</keyword>
<evidence type="ECO:0000313" key="10">
    <source>
        <dbReference type="EMBL" id="HIW01160.1"/>
    </source>
</evidence>
<evidence type="ECO:0000259" key="9">
    <source>
        <dbReference type="SMART" id="SM00359"/>
    </source>
</evidence>
<gene>
    <name evidence="8 10" type="primary">proB</name>
    <name evidence="10" type="ORF">H9894_08235</name>
</gene>
<dbReference type="HAMAP" id="MF_00456">
    <property type="entry name" value="ProB"/>
    <property type="match status" value="1"/>
</dbReference>
<sequence>MLDWTMERSRTLAEAKCLVVKIGSAVLTGSNGLKTEVLDSLAEQLARVTRTGNHPRKLLVVSSAAVAAGRAALGAHGVVADTTGLAARQGAAAVGQGRLMRCWDDAFHKQDMLTAQVLLTQDDFRVQQRLLNARNTFTEIFSWGAVPIVNENDTVSTEGLKFGDNDALASLLVTLVGADLLINLTSSPGVFSEPPREGVTPKVLSCIEDVASLNLDTMCGGKTNVGTGGMYSKLLSARRAAQRGIPTLILPGREENILLRAFGGENVGTWVCPQARAIPSRKFWMAYKAAPVGRLVIDDGAAEALQKRGKSLLPGGILEVEGSFDKGDLVRIVHQGRSLGVGVSNYTSEDIVRIKGLKRFEVAAILGNAHYPEVVHRDNMLLDAAI</sequence>
<comment type="subcellular location">
    <subcellularLocation>
        <location evidence="8">Cytoplasm</location>
    </subcellularLocation>
</comment>
<dbReference type="SMART" id="SM00359">
    <property type="entry name" value="PUA"/>
    <property type="match status" value="1"/>
</dbReference>
<evidence type="ECO:0000256" key="7">
    <source>
        <dbReference type="ARBA" id="ARBA00022840"/>
    </source>
</evidence>
<evidence type="ECO:0000256" key="3">
    <source>
        <dbReference type="ARBA" id="ARBA00022650"/>
    </source>
</evidence>
<comment type="caution">
    <text evidence="8">Lacks conserved residue(s) required for the propagation of feature annotation.</text>
</comment>
<dbReference type="PIRSF" id="PIRSF000729">
    <property type="entry name" value="GK"/>
    <property type="match status" value="1"/>
</dbReference>
<reference evidence="10" key="1">
    <citation type="journal article" date="2021" name="PeerJ">
        <title>Extensive microbial diversity within the chicken gut microbiome revealed by metagenomics and culture.</title>
        <authorList>
            <person name="Gilroy R."/>
            <person name="Ravi A."/>
            <person name="Getino M."/>
            <person name="Pursley I."/>
            <person name="Horton D.L."/>
            <person name="Alikhan N.F."/>
            <person name="Baker D."/>
            <person name="Gharbi K."/>
            <person name="Hall N."/>
            <person name="Watson M."/>
            <person name="Adriaenssens E.M."/>
            <person name="Foster-Nyarko E."/>
            <person name="Jarju S."/>
            <person name="Secka A."/>
            <person name="Antonio M."/>
            <person name="Oren A."/>
            <person name="Chaudhuri R.R."/>
            <person name="La Ragione R."/>
            <person name="Hildebrand F."/>
            <person name="Pallen M.J."/>
        </authorList>
    </citation>
    <scope>NUCLEOTIDE SEQUENCE</scope>
    <source>
        <strain evidence="10">ChiHecec2B26-446</strain>
    </source>
</reference>
<dbReference type="InterPro" id="IPR036393">
    <property type="entry name" value="AceGlu_kinase-like_sf"/>
</dbReference>
<dbReference type="Gene3D" id="3.40.1160.10">
    <property type="entry name" value="Acetylglutamate kinase-like"/>
    <property type="match status" value="1"/>
</dbReference>
<protein>
    <recommendedName>
        <fullName evidence="8">Glutamate 5-kinase</fullName>
        <ecNumber evidence="8">2.7.2.11</ecNumber>
    </recommendedName>
    <alternativeName>
        <fullName evidence="8">Gamma-glutamyl kinase</fullName>
        <shortName evidence="8">GK</shortName>
    </alternativeName>
</protein>
<dbReference type="Proteomes" id="UP000886752">
    <property type="component" value="Unassembled WGS sequence"/>
</dbReference>
<keyword evidence="6 8" id="KW-0418">Kinase</keyword>
<dbReference type="InterPro" id="IPR036974">
    <property type="entry name" value="PUA_sf"/>
</dbReference>
<dbReference type="Pfam" id="PF00696">
    <property type="entry name" value="AA_kinase"/>
    <property type="match status" value="1"/>
</dbReference>
<dbReference type="GO" id="GO:0004349">
    <property type="term" value="F:glutamate 5-kinase activity"/>
    <property type="evidence" value="ECO:0007669"/>
    <property type="project" value="UniProtKB-UniRule"/>
</dbReference>
<keyword evidence="2 8" id="KW-0028">Amino-acid biosynthesis</keyword>
<dbReference type="InterPro" id="IPR002478">
    <property type="entry name" value="PUA"/>
</dbReference>
<evidence type="ECO:0000256" key="2">
    <source>
        <dbReference type="ARBA" id="ARBA00022605"/>
    </source>
</evidence>
<feature type="binding site" evidence="8">
    <location>
        <position position="21"/>
    </location>
    <ligand>
        <name>ATP</name>
        <dbReference type="ChEBI" id="CHEBI:30616"/>
    </ligand>
</feature>
<feature type="domain" description="PUA" evidence="9">
    <location>
        <begin position="293"/>
        <end position="366"/>
    </location>
</feature>
<dbReference type="GO" id="GO:0055129">
    <property type="term" value="P:L-proline biosynthetic process"/>
    <property type="evidence" value="ECO:0007669"/>
    <property type="project" value="UniProtKB-UniRule"/>
</dbReference>
<evidence type="ECO:0000256" key="6">
    <source>
        <dbReference type="ARBA" id="ARBA00022777"/>
    </source>
</evidence>
<dbReference type="SUPFAM" id="SSF53633">
    <property type="entry name" value="Carbamate kinase-like"/>
    <property type="match status" value="1"/>
</dbReference>
<comment type="caution">
    <text evidence="10">The sequence shown here is derived from an EMBL/GenBank/DDBJ whole genome shotgun (WGS) entry which is preliminary data.</text>
</comment>
<dbReference type="CDD" id="cd21157">
    <property type="entry name" value="PUA_G5K"/>
    <property type="match status" value="1"/>
</dbReference>
<comment type="similarity">
    <text evidence="8">Belongs to the glutamate 5-kinase family.</text>
</comment>
<accession>A0A9D1TPX8</accession>
<dbReference type="PANTHER" id="PTHR43654:SF1">
    <property type="entry name" value="ISOPENTENYL PHOSPHATE KINASE"/>
    <property type="match status" value="1"/>
</dbReference>
<dbReference type="InterPro" id="IPR001048">
    <property type="entry name" value="Asp/Glu/Uridylate_kinase"/>
</dbReference>
<feature type="binding site" evidence="8">
    <location>
        <position position="165"/>
    </location>
    <ligand>
        <name>substrate</name>
    </ligand>
</feature>
<evidence type="ECO:0000256" key="8">
    <source>
        <dbReference type="HAMAP-Rule" id="MF_00456"/>
    </source>
</evidence>
<comment type="catalytic activity">
    <reaction evidence="8">
        <text>L-glutamate + ATP = L-glutamyl 5-phosphate + ADP</text>
        <dbReference type="Rhea" id="RHEA:14877"/>
        <dbReference type="ChEBI" id="CHEBI:29985"/>
        <dbReference type="ChEBI" id="CHEBI:30616"/>
        <dbReference type="ChEBI" id="CHEBI:58274"/>
        <dbReference type="ChEBI" id="CHEBI:456216"/>
        <dbReference type="EC" id="2.7.2.11"/>
    </reaction>
</comment>
<dbReference type="Pfam" id="PF01472">
    <property type="entry name" value="PUA"/>
    <property type="match status" value="1"/>
</dbReference>
<keyword evidence="5 8" id="KW-0547">Nucleotide-binding</keyword>
<dbReference type="InterPro" id="IPR015947">
    <property type="entry name" value="PUA-like_sf"/>
</dbReference>
<comment type="pathway">
    <text evidence="8">Amino-acid biosynthesis; L-proline biosynthesis; L-glutamate 5-semialdehyde from L-glutamate: step 1/2.</text>
</comment>
<organism evidence="10 11">
    <name type="scientific">Candidatus Desulfovibrio intestinipullorum</name>
    <dbReference type="NCBI Taxonomy" id="2838536"/>
    <lineage>
        <taxon>Bacteria</taxon>
        <taxon>Pseudomonadati</taxon>
        <taxon>Thermodesulfobacteriota</taxon>
        <taxon>Desulfovibrionia</taxon>
        <taxon>Desulfovibrionales</taxon>
        <taxon>Desulfovibrionaceae</taxon>
        <taxon>Desulfovibrio</taxon>
    </lineage>
</organism>
<dbReference type="FunFam" id="3.40.1160.10:FF:000006">
    <property type="entry name" value="Glutamate 5-kinase"/>
    <property type="match status" value="1"/>
</dbReference>
<dbReference type="Gene3D" id="2.30.130.10">
    <property type="entry name" value="PUA domain"/>
    <property type="match status" value="1"/>
</dbReference>
<feature type="binding site" evidence="8">
    <location>
        <position position="153"/>
    </location>
    <ligand>
        <name>substrate</name>
    </ligand>
</feature>
<name>A0A9D1TPX8_9BACT</name>
<comment type="function">
    <text evidence="8">Catalyzes the transfer of a phosphate group to glutamate to form L-glutamate 5-phosphate.</text>
</comment>
<feature type="binding site" evidence="8">
    <location>
        <begin position="227"/>
        <end position="233"/>
    </location>
    <ligand>
        <name>ATP</name>
        <dbReference type="ChEBI" id="CHEBI:30616"/>
    </ligand>
</feature>
<evidence type="ECO:0000313" key="11">
    <source>
        <dbReference type="Proteomes" id="UP000886752"/>
    </source>
</evidence>
<dbReference type="PROSITE" id="PS00902">
    <property type="entry name" value="GLUTAMATE_5_KINASE"/>
    <property type="match status" value="1"/>
</dbReference>
<dbReference type="NCBIfam" id="TIGR01027">
    <property type="entry name" value="proB"/>
    <property type="match status" value="1"/>
</dbReference>
<dbReference type="InterPro" id="IPR011529">
    <property type="entry name" value="Glu_5kinase"/>
</dbReference>
<dbReference type="PANTHER" id="PTHR43654">
    <property type="entry name" value="GLUTAMATE 5-KINASE"/>
    <property type="match status" value="1"/>
</dbReference>
<dbReference type="EMBL" id="DXHV01000073">
    <property type="protein sequence ID" value="HIW01160.1"/>
    <property type="molecule type" value="Genomic_DNA"/>
</dbReference>
<keyword evidence="7 8" id="KW-0067">ATP-binding</keyword>
<dbReference type="CDD" id="cd04242">
    <property type="entry name" value="AAK_G5K_ProB"/>
    <property type="match status" value="1"/>
</dbReference>
<proteinExistence type="inferred from homology"/>
<dbReference type="PROSITE" id="PS50890">
    <property type="entry name" value="PUA"/>
    <property type="match status" value="1"/>
</dbReference>
<dbReference type="PRINTS" id="PR00474">
    <property type="entry name" value="GLU5KINASE"/>
</dbReference>
<dbReference type="SUPFAM" id="SSF88697">
    <property type="entry name" value="PUA domain-like"/>
    <property type="match status" value="1"/>
</dbReference>
<keyword evidence="3 8" id="KW-0641">Proline biosynthesis</keyword>
<evidence type="ECO:0000256" key="5">
    <source>
        <dbReference type="ARBA" id="ARBA00022741"/>
    </source>
</evidence>
<evidence type="ECO:0000256" key="4">
    <source>
        <dbReference type="ARBA" id="ARBA00022679"/>
    </source>
</evidence>
<dbReference type="InterPro" id="IPR001057">
    <property type="entry name" value="Glu/AcGlu_kinase"/>
</dbReference>
<dbReference type="GO" id="GO:0005829">
    <property type="term" value="C:cytosol"/>
    <property type="evidence" value="ECO:0007669"/>
    <property type="project" value="TreeGrafter"/>
</dbReference>
<dbReference type="InterPro" id="IPR005715">
    <property type="entry name" value="Glu_5kinase/COase_Synthase"/>
</dbReference>